<gene>
    <name evidence="2" type="ORF">BSK71_16445</name>
</gene>
<dbReference type="Proteomes" id="UP000189286">
    <property type="component" value="Unassembled WGS sequence"/>
</dbReference>
<proteinExistence type="predicted"/>
<feature type="domain" description="Serine aminopeptidase S33" evidence="1">
    <location>
        <begin position="67"/>
        <end position="327"/>
    </location>
</feature>
<dbReference type="EMBL" id="MPUJ01000012">
    <property type="protein sequence ID" value="ONK03097.1"/>
    <property type="molecule type" value="Genomic_DNA"/>
</dbReference>
<dbReference type="PANTHER" id="PTHR11614">
    <property type="entry name" value="PHOSPHOLIPASE-RELATED"/>
    <property type="match status" value="1"/>
</dbReference>
<evidence type="ECO:0000313" key="3">
    <source>
        <dbReference type="Proteomes" id="UP000189286"/>
    </source>
</evidence>
<dbReference type="SUPFAM" id="SSF53474">
    <property type="entry name" value="alpha/beta-Hydrolases"/>
    <property type="match status" value="1"/>
</dbReference>
<dbReference type="InterPro" id="IPR029058">
    <property type="entry name" value="AB_hydrolase_fold"/>
</dbReference>
<accession>A0A1V2R0U5</accession>
<dbReference type="Gene3D" id="3.40.50.1820">
    <property type="entry name" value="alpha/beta hydrolase"/>
    <property type="match status" value="1"/>
</dbReference>
<dbReference type="AlphaFoldDB" id="A0A1V2R0U5"/>
<evidence type="ECO:0000313" key="2">
    <source>
        <dbReference type="EMBL" id="ONK03097.1"/>
    </source>
</evidence>
<dbReference type="RefSeq" id="WP_039363108.1">
    <property type="nucleotide sequence ID" value="NZ_JRMH01000002.1"/>
</dbReference>
<name>A0A1V2R0U5_9GAMM</name>
<reference evidence="3" key="1">
    <citation type="submission" date="2016-11" db="EMBL/GenBank/DDBJ databases">
        <authorList>
            <person name="Panda P."/>
            <person name="Visnovsky S."/>
            <person name="Pitman A."/>
        </authorList>
    </citation>
    <scope>NUCLEOTIDE SEQUENCE [LARGE SCALE GENOMIC DNA]</scope>
    <source>
        <strain evidence="3">ICMP 9972</strain>
    </source>
</reference>
<dbReference type="NCBIfam" id="NF008019">
    <property type="entry name" value="PRK10749.1"/>
    <property type="match status" value="1"/>
</dbReference>
<dbReference type="Pfam" id="PF12146">
    <property type="entry name" value="Hydrolase_4"/>
    <property type="match status" value="1"/>
</dbReference>
<organism evidence="2 3">
    <name type="scientific">Pectobacterium actinidiae</name>
    <dbReference type="NCBI Taxonomy" id="1507808"/>
    <lineage>
        <taxon>Bacteria</taxon>
        <taxon>Pseudomonadati</taxon>
        <taxon>Pseudomonadota</taxon>
        <taxon>Gammaproteobacteria</taxon>
        <taxon>Enterobacterales</taxon>
        <taxon>Pectobacteriaceae</taxon>
        <taxon>Pectobacterium</taxon>
    </lineage>
</organism>
<dbReference type="InterPro" id="IPR022742">
    <property type="entry name" value="Hydrolase_4"/>
</dbReference>
<evidence type="ECO:0000259" key="1">
    <source>
        <dbReference type="Pfam" id="PF12146"/>
    </source>
</evidence>
<dbReference type="OrthoDB" id="9788260at2"/>
<dbReference type="InterPro" id="IPR051044">
    <property type="entry name" value="MAG_DAG_Lipase"/>
</dbReference>
<comment type="caution">
    <text evidence="2">The sequence shown here is derived from an EMBL/GenBank/DDBJ whole genome shotgun (WGS) entry which is preliminary data.</text>
</comment>
<protein>
    <submittedName>
        <fullName evidence="2">Lysophospholipase</fullName>
    </submittedName>
</protein>
<sequence length="345" mass="39306">MIQRHNSLFTSERLTPEGLTSNLLTREAQFAAFATGELLNFWRQREEGEFSGVDDVPIRFVRFTAPQHDKIVVVFSGRIESYVKYSEVAYDLFHRGYDVLIMDHRGQGRSGRVLQDAHRGHVVRFSDYVDDADTLCQQHIGPKNYTRRFALAHSMGGAILAQLLIRQPETFDAVALCAPMFGIRLPLPHCVAGWIVDWAERRPAMRDYYAIGTGQWRPLPYRMNVLTHSRERYQRSIRFYADSPDLRIGGPTYHWVREAILVGKQLLAQANAVTTPLLLLQAGEERVVDNRSQNAFCQALAQSGNANSSDVLQVIHGARHEILFETDNLRAQAFALILAHFARYH</sequence>